<dbReference type="KEGG" id="buy:D8S85_06270"/>
<dbReference type="PANTHER" id="PTHR38467">
    <property type="match status" value="1"/>
</dbReference>
<dbReference type="Pfam" id="PF12991">
    <property type="entry name" value="DUF3875"/>
    <property type="match status" value="1"/>
</dbReference>
<feature type="domain" description="TraG P-loop" evidence="2">
    <location>
        <begin position="409"/>
        <end position="828"/>
    </location>
</feature>
<dbReference type="NCBIfam" id="TIGR03783">
    <property type="entry name" value="Bac_Flav_CT_G"/>
    <property type="match status" value="1"/>
</dbReference>
<dbReference type="PANTHER" id="PTHR38467:SF1">
    <property type="entry name" value="CONJUGATIVE TRANSFER: ASSEMBLY"/>
    <property type="match status" value="1"/>
</dbReference>
<dbReference type="InterPro" id="IPR053155">
    <property type="entry name" value="F-pilin_assembly_TraC"/>
</dbReference>
<dbReference type="InterPro" id="IPR043964">
    <property type="entry name" value="P-loop_TraG"/>
</dbReference>
<organism evidence="3 4">
    <name type="scientific">Butyricimonas faecalis</name>
    <dbReference type="NCBI Taxonomy" id="2093856"/>
    <lineage>
        <taxon>Bacteria</taxon>
        <taxon>Pseudomonadati</taxon>
        <taxon>Bacteroidota</taxon>
        <taxon>Bacteroidia</taxon>
        <taxon>Bacteroidales</taxon>
        <taxon>Odoribacteraceae</taxon>
        <taxon>Butyricimonas</taxon>
    </lineage>
</organism>
<dbReference type="EMBL" id="CP032819">
    <property type="protein sequence ID" value="AZS29198.1"/>
    <property type="molecule type" value="Genomic_DNA"/>
</dbReference>
<dbReference type="Pfam" id="PF19044">
    <property type="entry name" value="P-loop_TraG"/>
    <property type="match status" value="1"/>
</dbReference>
<dbReference type="AlphaFoldDB" id="A0A3S9VRP9"/>
<evidence type="ECO:0000259" key="2">
    <source>
        <dbReference type="Pfam" id="PF19044"/>
    </source>
</evidence>
<evidence type="ECO:0000313" key="4">
    <source>
        <dbReference type="Proteomes" id="UP000270673"/>
    </source>
</evidence>
<dbReference type="OrthoDB" id="596266at2"/>
<dbReference type="InterPro" id="IPR027417">
    <property type="entry name" value="P-loop_NTPase"/>
</dbReference>
<dbReference type="RefSeq" id="WP_127074891.1">
    <property type="nucleotide sequence ID" value="NZ_CP032819.1"/>
</dbReference>
<dbReference type="InterPro" id="IPR024451">
    <property type="entry name" value="TraG_N_Bacteroidetes"/>
</dbReference>
<dbReference type="SUPFAM" id="SSF52540">
    <property type="entry name" value="P-loop containing nucleoside triphosphate hydrolases"/>
    <property type="match status" value="1"/>
</dbReference>
<evidence type="ECO:0000259" key="1">
    <source>
        <dbReference type="Pfam" id="PF12991"/>
    </source>
</evidence>
<gene>
    <name evidence="3" type="primary">traG</name>
    <name evidence="3" type="ORF">D8S85_06270</name>
</gene>
<keyword evidence="4" id="KW-1185">Reference proteome</keyword>
<protein>
    <submittedName>
        <fullName evidence="3">TraG family conjugative transposon ATPase</fullName>
    </submittedName>
</protein>
<sequence length="831" mass="95714">MRNILKATTLESKFPLLAVEGGCIISKDADITVAYRVELPELFTVTSAEYEAIHAAWCKALKVLPEYSVVHKQDWFIRERYRPATGEGDMSFLSRSYERHFNERPFLTHACFLYLTKTTRERMHMRSDFSTLCRGNIIPKEVNRESATKFLEAAEQFERILNDSGFLTFVRLTGDEITGTADCPGLLERYFSLSLSETTSLQDIELGAEVLRVGNKRVCLHTLSDTEDLPGRVGTDTRYERLSTDRSDCLLSFAAPVGLLLSCDHLYNQYVFLEDSDENLRMFEKRARNMQSLSRYSRGNQINKEWIDQYLNEAHSFGLQSVRAHFNVLAWSDDVQELRHIRNDVGSQLALMECRPRHNTVDAATLYWAGMPGNAGDFPAEESFYTFIEPAVCFFTEETNYKSSSSPFGIKLCDRVSGRPLHLDISDEPMKKGIITNRNKFVLGGSGSGKSFFMNHLVRQYWEQGTHVVLVDTGNSYQGLCELIRRKTKGEDGVYFTYTEEHPISFNPFYTDDYYFDVEKKDSIKTLLLTLWKTEDDKITKTESGELGSAVNAYIERIRADRNIVPCFDSFYEYLRDDYRRELEEREIRVSREDFNIDNMLITLRQYYKGGRYDFLLNSRANIDLLSKRFVVFEVDSIKENKELFPVVTIIIMEAFINKMRRLKGVRKQLIVEEAWKALSTANMAEYLRYMYKTVRKYYGEAIVVTQEVEDIISSPVVKEAIINNSDCKILLDQRKFMNRFDAIQSLLGLTDKEKAQILSINQSNNPSRKYKEVWIGLGGVQSAVYATEVSVPEYLAYTTEETEKVEVQRLAGELGGDIELAIRQLAEGKR</sequence>
<accession>A0A3S9VRP9</accession>
<reference evidence="3 4" key="1">
    <citation type="submission" date="2018-10" db="EMBL/GenBank/DDBJ databases">
        <title>Butyricimonas faecalis sp. nov., isolated from human faeces and emended description of the genus Butyricimonas.</title>
        <authorList>
            <person name="Le Roy T."/>
            <person name="Van der Smissen P."/>
            <person name="Paquot A."/>
            <person name="Delzenne N."/>
            <person name="Muccioli G."/>
            <person name="Collet J.-F."/>
            <person name="Cani P.D."/>
        </authorList>
    </citation>
    <scope>NUCLEOTIDE SEQUENCE [LARGE SCALE GENOMIC DNA]</scope>
    <source>
        <strain evidence="3 4">H184</strain>
    </source>
</reference>
<dbReference type="Gene3D" id="1.10.8.730">
    <property type="match status" value="1"/>
</dbReference>
<name>A0A3S9VRP9_9BACT</name>
<dbReference type="InterPro" id="IPR022509">
    <property type="entry name" value="Conjugation_ATPase_TraG"/>
</dbReference>
<evidence type="ECO:0000313" key="3">
    <source>
        <dbReference type="EMBL" id="AZS29198.1"/>
    </source>
</evidence>
<proteinExistence type="predicted"/>
<dbReference type="Gene3D" id="3.40.50.300">
    <property type="entry name" value="P-loop containing nucleotide triphosphate hydrolases"/>
    <property type="match status" value="1"/>
</dbReference>
<feature type="domain" description="TraG N-terminal Bacteroidetes" evidence="1">
    <location>
        <begin position="3"/>
        <end position="55"/>
    </location>
</feature>
<dbReference type="Proteomes" id="UP000270673">
    <property type="component" value="Chromosome"/>
</dbReference>